<dbReference type="EMBL" id="FMAR01000001">
    <property type="protein sequence ID" value="SCB87191.1"/>
    <property type="molecule type" value="Genomic_DNA"/>
</dbReference>
<evidence type="ECO:0000313" key="2">
    <source>
        <dbReference type="Proteomes" id="UP000242818"/>
    </source>
</evidence>
<dbReference type="RefSeq" id="WP_123891685.1">
    <property type="nucleotide sequence ID" value="NZ_FMAR01000001.1"/>
</dbReference>
<dbReference type="STRING" id="1335309.GA0116948_101601"/>
<proteinExistence type="predicted"/>
<dbReference type="Proteomes" id="UP000242818">
    <property type="component" value="Unassembled WGS sequence"/>
</dbReference>
<protein>
    <submittedName>
        <fullName evidence="1">Uncharacterized protein</fullName>
    </submittedName>
</protein>
<gene>
    <name evidence="1" type="ORF">GA0116948_101601</name>
</gene>
<accession>A0A1C3ZXZ7</accession>
<evidence type="ECO:0000313" key="1">
    <source>
        <dbReference type="EMBL" id="SCB87191.1"/>
    </source>
</evidence>
<dbReference type="OrthoDB" id="1495468at2"/>
<reference evidence="1 2" key="1">
    <citation type="submission" date="2016-08" db="EMBL/GenBank/DDBJ databases">
        <authorList>
            <person name="Seilhamer J.J."/>
        </authorList>
    </citation>
    <scope>NUCLEOTIDE SEQUENCE [LARGE SCALE GENOMIC DNA]</scope>
    <source>
        <strain evidence="1 2">A37T2</strain>
    </source>
</reference>
<dbReference type="AlphaFoldDB" id="A0A1C3ZXZ7"/>
<organism evidence="1 2">
    <name type="scientific">Chitinophaga costaii</name>
    <dbReference type="NCBI Taxonomy" id="1335309"/>
    <lineage>
        <taxon>Bacteria</taxon>
        <taxon>Pseudomonadati</taxon>
        <taxon>Bacteroidota</taxon>
        <taxon>Chitinophagia</taxon>
        <taxon>Chitinophagales</taxon>
        <taxon>Chitinophagaceae</taxon>
        <taxon>Chitinophaga</taxon>
    </lineage>
</organism>
<name>A0A1C3ZXZ7_9BACT</name>
<sequence>MSEISVLSNQYEQLVSTSDTVNNSVIALKKKNLLGSGNVQRKYPRLNVSASELTTAQTILKSFLENIIKLIREDAQESTYIPSIILDDYKKRMTKNQYLMEDLTELLERITKSQELEERHIAALDDILSILDSERSILFRKLRTARG</sequence>
<keyword evidence="2" id="KW-1185">Reference proteome</keyword>